<feature type="non-terminal residue" evidence="1">
    <location>
        <position position="1"/>
    </location>
</feature>
<organism evidence="1">
    <name type="scientific">marine sediment metagenome</name>
    <dbReference type="NCBI Taxonomy" id="412755"/>
    <lineage>
        <taxon>unclassified sequences</taxon>
        <taxon>metagenomes</taxon>
        <taxon>ecological metagenomes</taxon>
    </lineage>
</organism>
<gene>
    <name evidence="1" type="ORF">S01H1_35773</name>
</gene>
<sequence length="42" mass="4653">ATVVEVRRTRVGPYHVEQAKGLEELLGYKLPPTVNSFDRGGI</sequence>
<comment type="caution">
    <text evidence="1">The sequence shown here is derived from an EMBL/GenBank/DDBJ whole genome shotgun (WGS) entry which is preliminary data.</text>
</comment>
<proteinExistence type="predicted"/>
<reference evidence="1" key="1">
    <citation type="journal article" date="2014" name="Front. Microbiol.">
        <title>High frequency of phylogenetically diverse reductive dehalogenase-homologous genes in deep subseafloor sedimentary metagenomes.</title>
        <authorList>
            <person name="Kawai M."/>
            <person name="Futagami T."/>
            <person name="Toyoda A."/>
            <person name="Takaki Y."/>
            <person name="Nishi S."/>
            <person name="Hori S."/>
            <person name="Arai W."/>
            <person name="Tsubouchi T."/>
            <person name="Morono Y."/>
            <person name="Uchiyama I."/>
            <person name="Ito T."/>
            <person name="Fujiyama A."/>
            <person name="Inagaki F."/>
            <person name="Takami H."/>
        </authorList>
    </citation>
    <scope>NUCLEOTIDE SEQUENCE</scope>
    <source>
        <strain evidence="1">Expedition CK06-06</strain>
    </source>
</reference>
<accession>X0VQE9</accession>
<dbReference type="AlphaFoldDB" id="X0VQE9"/>
<dbReference type="EMBL" id="BARS01022366">
    <property type="protein sequence ID" value="GAG13382.1"/>
    <property type="molecule type" value="Genomic_DNA"/>
</dbReference>
<name>X0VQE9_9ZZZZ</name>
<protein>
    <submittedName>
        <fullName evidence="1">Uncharacterized protein</fullName>
    </submittedName>
</protein>
<evidence type="ECO:0000313" key="1">
    <source>
        <dbReference type="EMBL" id="GAG13382.1"/>
    </source>
</evidence>